<dbReference type="Proteomes" id="UP000651271">
    <property type="component" value="Unassembled WGS sequence"/>
</dbReference>
<sequence length="110" mass="12554">MTLNFKEVTDSNFDEYALELSKYWGVGQKGSDNGLSIVISPNLRRIRICTGLGTEKIITDSICQQILDNKIMPQLRYGKYFEGINQATNELIRVWNNIPSHPININNTYS</sequence>
<reference evidence="2 3" key="1">
    <citation type="submission" date="2020-08" db="EMBL/GenBank/DDBJ databases">
        <title>Sphingobacterium sp. DN04309 isolated from aquaculture water.</title>
        <authorList>
            <person name="Zhang M."/>
        </authorList>
    </citation>
    <scope>NUCLEOTIDE SEQUENCE [LARGE SCALE GENOMIC DNA]</scope>
    <source>
        <strain evidence="2 3">DN04309</strain>
    </source>
</reference>
<dbReference type="PANTHER" id="PTHR30373:SF2">
    <property type="entry name" value="UPF0603 PROTEIN YGCG"/>
    <property type="match status" value="1"/>
</dbReference>
<protein>
    <submittedName>
        <fullName evidence="2">TPM domain-containing protein</fullName>
    </submittedName>
</protein>
<evidence type="ECO:0000313" key="3">
    <source>
        <dbReference type="Proteomes" id="UP000651271"/>
    </source>
</evidence>
<dbReference type="InterPro" id="IPR007621">
    <property type="entry name" value="TPM_dom"/>
</dbReference>
<dbReference type="RefSeq" id="WP_190302727.1">
    <property type="nucleotide sequence ID" value="NZ_JACOIJ010000032.1"/>
</dbReference>
<dbReference type="Pfam" id="PF04536">
    <property type="entry name" value="TPM_phosphatase"/>
    <property type="match status" value="1"/>
</dbReference>
<feature type="domain" description="TPM" evidence="1">
    <location>
        <begin position="11"/>
        <end position="93"/>
    </location>
</feature>
<organism evidence="2 3">
    <name type="scientific">Sphingobacterium litopenaei</name>
    <dbReference type="NCBI Taxonomy" id="2763500"/>
    <lineage>
        <taxon>Bacteria</taxon>
        <taxon>Pseudomonadati</taxon>
        <taxon>Bacteroidota</taxon>
        <taxon>Sphingobacteriia</taxon>
        <taxon>Sphingobacteriales</taxon>
        <taxon>Sphingobacteriaceae</taxon>
        <taxon>Sphingobacterium</taxon>
    </lineage>
</organism>
<name>A0ABR7YH15_9SPHI</name>
<accession>A0ABR7YH15</accession>
<proteinExistence type="predicted"/>
<keyword evidence="3" id="KW-1185">Reference proteome</keyword>
<evidence type="ECO:0000313" key="2">
    <source>
        <dbReference type="EMBL" id="MBD1430617.1"/>
    </source>
</evidence>
<dbReference type="Gene3D" id="3.10.310.50">
    <property type="match status" value="1"/>
</dbReference>
<dbReference type="EMBL" id="JACOIJ010000032">
    <property type="protein sequence ID" value="MBD1430617.1"/>
    <property type="molecule type" value="Genomic_DNA"/>
</dbReference>
<gene>
    <name evidence="2" type="ORF">H8B04_13790</name>
</gene>
<dbReference type="PANTHER" id="PTHR30373">
    <property type="entry name" value="UPF0603 PROTEIN YGCG"/>
    <property type="match status" value="1"/>
</dbReference>
<evidence type="ECO:0000259" key="1">
    <source>
        <dbReference type="Pfam" id="PF04536"/>
    </source>
</evidence>
<comment type="caution">
    <text evidence="2">The sequence shown here is derived from an EMBL/GenBank/DDBJ whole genome shotgun (WGS) entry which is preliminary data.</text>
</comment>